<name>A0AA85K6A1_TRIRE</name>
<reference evidence="6" key="1">
    <citation type="submission" date="2022-06" db="EMBL/GenBank/DDBJ databases">
        <authorList>
            <person name="Berger JAMES D."/>
            <person name="Berger JAMES D."/>
        </authorList>
    </citation>
    <scope>NUCLEOTIDE SEQUENCE [LARGE SCALE GENOMIC DNA]</scope>
</reference>
<dbReference type="NCBIfam" id="TIGR01068">
    <property type="entry name" value="thioredoxin"/>
    <property type="match status" value="1"/>
</dbReference>
<reference evidence="7 8" key="2">
    <citation type="submission" date="2023-11" db="UniProtKB">
        <authorList>
            <consortium name="WormBaseParasite"/>
        </authorList>
    </citation>
    <scope>IDENTIFICATION</scope>
</reference>
<dbReference type="Proteomes" id="UP000050795">
    <property type="component" value="Unassembled WGS sequence"/>
</dbReference>
<dbReference type="FunFam" id="3.40.30.10:FF:000001">
    <property type="entry name" value="Thioredoxin"/>
    <property type="match status" value="1"/>
</dbReference>
<keyword evidence="1" id="KW-0813">Transport</keyword>
<evidence type="ECO:0000256" key="2">
    <source>
        <dbReference type="ARBA" id="ARBA00022982"/>
    </source>
</evidence>
<dbReference type="AlphaFoldDB" id="A0AA85K6A1"/>
<evidence type="ECO:0000313" key="7">
    <source>
        <dbReference type="WBParaSite" id="TREG1_73230.1"/>
    </source>
</evidence>
<protein>
    <recommendedName>
        <fullName evidence="5">Thioredoxin domain-containing protein</fullName>
    </recommendedName>
</protein>
<dbReference type="Gene3D" id="1.10.287.810">
    <property type="entry name" value="Mitochondrial import inner membrane translocase subunit tim13 like domains"/>
    <property type="match status" value="1"/>
</dbReference>
<dbReference type="WBParaSite" id="TREG1_73230.4">
    <property type="protein sequence ID" value="TREG1_73230.4"/>
    <property type="gene ID" value="TREG1_73230"/>
</dbReference>
<feature type="domain" description="Thioredoxin" evidence="5">
    <location>
        <begin position="102"/>
        <end position="218"/>
    </location>
</feature>
<dbReference type="InterPro" id="IPR036249">
    <property type="entry name" value="Thioredoxin-like_sf"/>
</dbReference>
<evidence type="ECO:0000313" key="6">
    <source>
        <dbReference type="Proteomes" id="UP000050795"/>
    </source>
</evidence>
<proteinExistence type="predicted"/>
<dbReference type="PROSITE" id="PS51352">
    <property type="entry name" value="THIOREDOXIN_2"/>
    <property type="match status" value="1"/>
</dbReference>
<dbReference type="PANTHER" id="PTHR45663:SF11">
    <property type="entry name" value="GEO12009P1"/>
    <property type="match status" value="1"/>
</dbReference>
<dbReference type="PANTHER" id="PTHR45663">
    <property type="entry name" value="GEO12009P1"/>
    <property type="match status" value="1"/>
</dbReference>
<dbReference type="PROSITE" id="PS00194">
    <property type="entry name" value="THIOREDOXIN_1"/>
    <property type="match status" value="1"/>
</dbReference>
<evidence type="ECO:0000256" key="4">
    <source>
        <dbReference type="ARBA" id="ARBA00023284"/>
    </source>
</evidence>
<sequence length="222" mass="25264">MTDEVLQRQLLQELQKQRFQQLGHQLTSICWDKCVSKLSSSLDSRTESCLVNCVERYIDVSGVLTRRQNETRLGFVDMFISSARVLRCSIGSAILSVPLSRCLSSKTDPEFGITNIQDDNDFQKRVLENPAPVLVDFHAKWCGPCKILGPRLENVMKSYMKSVLLAKVDVDHLDTIAEKYKINVVPTVISMKNGKEIERFEGAKEEEFIKRKIEFMLSSKAS</sequence>
<organism evidence="6 7">
    <name type="scientific">Trichobilharzia regenti</name>
    <name type="common">Nasal bird schistosome</name>
    <dbReference type="NCBI Taxonomy" id="157069"/>
    <lineage>
        <taxon>Eukaryota</taxon>
        <taxon>Metazoa</taxon>
        <taxon>Spiralia</taxon>
        <taxon>Lophotrochozoa</taxon>
        <taxon>Platyhelminthes</taxon>
        <taxon>Trematoda</taxon>
        <taxon>Digenea</taxon>
        <taxon>Strigeidida</taxon>
        <taxon>Schistosomatoidea</taxon>
        <taxon>Schistosomatidae</taxon>
        <taxon>Trichobilharzia</taxon>
    </lineage>
</organism>
<dbReference type="Pfam" id="PF02953">
    <property type="entry name" value="zf-Tim10_DDP"/>
    <property type="match status" value="1"/>
</dbReference>
<dbReference type="Gene3D" id="3.40.30.10">
    <property type="entry name" value="Glutaredoxin"/>
    <property type="match status" value="1"/>
</dbReference>
<keyword evidence="3" id="KW-1015">Disulfide bond</keyword>
<keyword evidence="4" id="KW-0676">Redox-active center</keyword>
<dbReference type="InterPro" id="IPR013766">
    <property type="entry name" value="Thioredoxin_domain"/>
</dbReference>
<dbReference type="Pfam" id="PF00085">
    <property type="entry name" value="Thioredoxin"/>
    <property type="match status" value="1"/>
</dbReference>
<dbReference type="InterPro" id="IPR017937">
    <property type="entry name" value="Thioredoxin_CS"/>
</dbReference>
<dbReference type="SUPFAM" id="SSF144122">
    <property type="entry name" value="Tim10-like"/>
    <property type="match status" value="1"/>
</dbReference>
<evidence type="ECO:0000259" key="5">
    <source>
        <dbReference type="PROSITE" id="PS51352"/>
    </source>
</evidence>
<dbReference type="CDD" id="cd02947">
    <property type="entry name" value="TRX_family"/>
    <property type="match status" value="1"/>
</dbReference>
<evidence type="ECO:0000256" key="3">
    <source>
        <dbReference type="ARBA" id="ARBA00023157"/>
    </source>
</evidence>
<evidence type="ECO:0000313" key="8">
    <source>
        <dbReference type="WBParaSite" id="TREG1_73230.4"/>
    </source>
</evidence>
<dbReference type="InterPro" id="IPR035427">
    <property type="entry name" value="Tim10-like_dom_sf"/>
</dbReference>
<accession>A0AA85K6A1</accession>
<dbReference type="InterPro" id="IPR004217">
    <property type="entry name" value="Tim10-like"/>
</dbReference>
<dbReference type="GO" id="GO:0005737">
    <property type="term" value="C:cytoplasm"/>
    <property type="evidence" value="ECO:0007669"/>
    <property type="project" value="TreeGrafter"/>
</dbReference>
<evidence type="ECO:0000256" key="1">
    <source>
        <dbReference type="ARBA" id="ARBA00022448"/>
    </source>
</evidence>
<keyword evidence="6" id="KW-1185">Reference proteome</keyword>
<dbReference type="GO" id="GO:0015035">
    <property type="term" value="F:protein-disulfide reductase activity"/>
    <property type="evidence" value="ECO:0007669"/>
    <property type="project" value="InterPro"/>
</dbReference>
<dbReference type="WBParaSite" id="TREG1_73230.1">
    <property type="protein sequence ID" value="TREG1_73230.1"/>
    <property type="gene ID" value="TREG1_73230"/>
</dbReference>
<dbReference type="InterPro" id="IPR005746">
    <property type="entry name" value="Thioredoxin"/>
</dbReference>
<dbReference type="SUPFAM" id="SSF52833">
    <property type="entry name" value="Thioredoxin-like"/>
    <property type="match status" value="1"/>
</dbReference>
<keyword evidence="2" id="KW-0249">Electron transport</keyword>